<dbReference type="Pfam" id="PF00170">
    <property type="entry name" value="bZIP_1"/>
    <property type="match status" value="1"/>
</dbReference>
<organism evidence="5 6">
    <name type="scientific">Mucor lusitanicus CBS 277.49</name>
    <dbReference type="NCBI Taxonomy" id="747725"/>
    <lineage>
        <taxon>Eukaryota</taxon>
        <taxon>Fungi</taxon>
        <taxon>Fungi incertae sedis</taxon>
        <taxon>Mucoromycota</taxon>
        <taxon>Mucoromycotina</taxon>
        <taxon>Mucoromycetes</taxon>
        <taxon>Mucorales</taxon>
        <taxon>Mucorineae</taxon>
        <taxon>Mucoraceae</taxon>
        <taxon>Mucor</taxon>
    </lineage>
</organism>
<dbReference type="CDD" id="cd14688">
    <property type="entry name" value="bZIP_YAP"/>
    <property type="match status" value="1"/>
</dbReference>
<feature type="compositionally biased region" description="Basic and acidic residues" evidence="3">
    <location>
        <begin position="31"/>
        <end position="40"/>
    </location>
</feature>
<accession>A0A168IWN6</accession>
<feature type="region of interest" description="Disordered" evidence="3">
    <location>
        <begin position="1"/>
        <end position="50"/>
    </location>
</feature>
<protein>
    <submittedName>
        <fullName evidence="5">Basic-leucine zipper transcription factor</fullName>
    </submittedName>
</protein>
<dbReference type="AlphaFoldDB" id="A0A168IWN6"/>
<dbReference type="SUPFAM" id="SSF57959">
    <property type="entry name" value="Leucine zipper domain"/>
    <property type="match status" value="1"/>
</dbReference>
<dbReference type="Proteomes" id="UP000077051">
    <property type="component" value="Unassembled WGS sequence"/>
</dbReference>
<reference evidence="5 6" key="1">
    <citation type="submission" date="2015-06" db="EMBL/GenBank/DDBJ databases">
        <title>Expansion of signal transduction pathways in fungi by whole-genome duplication.</title>
        <authorList>
            <consortium name="DOE Joint Genome Institute"/>
            <person name="Corrochano L.M."/>
            <person name="Kuo A."/>
            <person name="Marcet-Houben M."/>
            <person name="Polaino S."/>
            <person name="Salamov A."/>
            <person name="Villalobos J.M."/>
            <person name="Alvarez M.I."/>
            <person name="Avalos J."/>
            <person name="Benito E.P."/>
            <person name="Benoit I."/>
            <person name="Burger G."/>
            <person name="Camino L.P."/>
            <person name="Canovas D."/>
            <person name="Cerda-Olmedo E."/>
            <person name="Cheng J.-F."/>
            <person name="Dominguez A."/>
            <person name="Elias M."/>
            <person name="Eslava A.P."/>
            <person name="Glaser F."/>
            <person name="Grimwood J."/>
            <person name="Gutierrez G."/>
            <person name="Heitman J."/>
            <person name="Henrissat B."/>
            <person name="Iturriaga E.A."/>
            <person name="Lang B.F."/>
            <person name="Lavin J.L."/>
            <person name="Lee S."/>
            <person name="Li W."/>
            <person name="Lindquist E."/>
            <person name="Lopez-Garcia S."/>
            <person name="Luque E.M."/>
            <person name="Marcos A.T."/>
            <person name="Martin J."/>
            <person name="Mccluskey K."/>
            <person name="Medina H.R."/>
            <person name="Miralles-Duran A."/>
            <person name="Miyazaki A."/>
            <person name="Munoz-Torres E."/>
            <person name="Oguiza J.A."/>
            <person name="Ohm R."/>
            <person name="Olmedo M."/>
            <person name="Orejas M."/>
            <person name="Ortiz-Castellanos L."/>
            <person name="Pisabarro A.G."/>
            <person name="Rodriguez-Romero J."/>
            <person name="Ruiz-Herrera J."/>
            <person name="Ruiz-Vazquez R."/>
            <person name="Sanz C."/>
            <person name="Schackwitz W."/>
            <person name="Schmutz J."/>
            <person name="Shahriari M."/>
            <person name="Shelest E."/>
            <person name="Silva-Franco F."/>
            <person name="Soanes D."/>
            <person name="Syed K."/>
            <person name="Tagua V.G."/>
            <person name="Talbot N.J."/>
            <person name="Thon M."/>
            <person name="De Vries R.P."/>
            <person name="Wiebenga A."/>
            <person name="Yadav J.S."/>
            <person name="Braun E.L."/>
            <person name="Baker S."/>
            <person name="Garre V."/>
            <person name="Horwitz B."/>
            <person name="Torres-Martinez S."/>
            <person name="Idnurm A."/>
            <person name="Herrera-Estrella A."/>
            <person name="Gabaldon T."/>
            <person name="Grigoriev I.V."/>
        </authorList>
    </citation>
    <scope>NUCLEOTIDE SEQUENCE [LARGE SCALE GENOMIC DNA]</scope>
    <source>
        <strain evidence="5 6">CBS 277.49</strain>
    </source>
</reference>
<feature type="compositionally biased region" description="Low complexity" evidence="3">
    <location>
        <begin position="18"/>
        <end position="27"/>
    </location>
</feature>
<dbReference type="PANTHER" id="PTHR40621">
    <property type="entry name" value="TRANSCRIPTION FACTOR KAPC-RELATED"/>
    <property type="match status" value="1"/>
</dbReference>
<evidence type="ECO:0000256" key="2">
    <source>
        <dbReference type="ARBA" id="ARBA00023242"/>
    </source>
</evidence>
<dbReference type="InterPro" id="IPR046347">
    <property type="entry name" value="bZIP_sf"/>
</dbReference>
<dbReference type="PANTHER" id="PTHR40621:SF6">
    <property type="entry name" value="AP-1-LIKE TRANSCRIPTION FACTOR YAP1-RELATED"/>
    <property type="match status" value="1"/>
</dbReference>
<dbReference type="Gene3D" id="1.20.5.170">
    <property type="match status" value="1"/>
</dbReference>
<keyword evidence="6" id="KW-1185">Reference proteome</keyword>
<dbReference type="GO" id="GO:0001228">
    <property type="term" value="F:DNA-binding transcription activator activity, RNA polymerase II-specific"/>
    <property type="evidence" value="ECO:0007669"/>
    <property type="project" value="TreeGrafter"/>
</dbReference>
<dbReference type="GO" id="GO:0000976">
    <property type="term" value="F:transcription cis-regulatory region binding"/>
    <property type="evidence" value="ECO:0007669"/>
    <property type="project" value="InterPro"/>
</dbReference>
<sequence length="186" mass="20906">MSSSSPSSAKHADTTRQSNSRSRSPSPARKTVIETRRAEQNRAAQRAFRQRKELYVKELEAKVNQMADWPARMEQLEMENEQLKRKIAQLEEENSHQPRKSTKLEYASMPSVATASPSSSSTTASSSAKNTAASKDAQQQETDPKKTPPSKQTGEKGKVLDDLVSILRTRNRPPIQYQRYQSSNNL</sequence>
<dbReference type="EMBL" id="AMYB01000007">
    <property type="protein sequence ID" value="OAD00453.1"/>
    <property type="molecule type" value="Genomic_DNA"/>
</dbReference>
<evidence type="ECO:0000313" key="5">
    <source>
        <dbReference type="EMBL" id="OAD00453.1"/>
    </source>
</evidence>
<feature type="compositionally biased region" description="Low complexity" evidence="3">
    <location>
        <begin position="107"/>
        <end position="134"/>
    </location>
</feature>
<dbReference type="PROSITE" id="PS00036">
    <property type="entry name" value="BZIP_BASIC"/>
    <property type="match status" value="1"/>
</dbReference>
<keyword evidence="2" id="KW-0539">Nucleus</keyword>
<evidence type="ECO:0000256" key="3">
    <source>
        <dbReference type="SAM" id="MobiDB-lite"/>
    </source>
</evidence>
<dbReference type="InterPro" id="IPR050936">
    <property type="entry name" value="AP-1-like"/>
</dbReference>
<evidence type="ECO:0000256" key="1">
    <source>
        <dbReference type="ARBA" id="ARBA00004123"/>
    </source>
</evidence>
<dbReference type="SMART" id="SM00338">
    <property type="entry name" value="BRLZ"/>
    <property type="match status" value="1"/>
</dbReference>
<gene>
    <name evidence="5" type="ORF">MUCCIDRAFT_166235</name>
</gene>
<feature type="region of interest" description="Disordered" evidence="3">
    <location>
        <begin position="80"/>
        <end position="186"/>
    </location>
</feature>
<evidence type="ECO:0000259" key="4">
    <source>
        <dbReference type="PROSITE" id="PS00036"/>
    </source>
</evidence>
<proteinExistence type="predicted"/>
<name>A0A168IWN6_MUCCL</name>
<dbReference type="VEuPathDB" id="FungiDB:MUCCIDRAFT_166235"/>
<feature type="domain" description="BZIP" evidence="4">
    <location>
        <begin position="36"/>
        <end position="51"/>
    </location>
</feature>
<dbReference type="InterPro" id="IPR004827">
    <property type="entry name" value="bZIP"/>
</dbReference>
<dbReference type="GO" id="GO:0090575">
    <property type="term" value="C:RNA polymerase II transcription regulator complex"/>
    <property type="evidence" value="ECO:0007669"/>
    <property type="project" value="TreeGrafter"/>
</dbReference>
<evidence type="ECO:0000313" key="6">
    <source>
        <dbReference type="Proteomes" id="UP000077051"/>
    </source>
</evidence>
<dbReference type="STRING" id="747725.A0A168IWN6"/>
<comment type="subcellular location">
    <subcellularLocation>
        <location evidence="1">Nucleus</location>
    </subcellularLocation>
</comment>
<comment type="caution">
    <text evidence="5">The sequence shown here is derived from an EMBL/GenBank/DDBJ whole genome shotgun (WGS) entry which is preliminary data.</text>
</comment>
<dbReference type="OrthoDB" id="2283487at2759"/>